<dbReference type="AlphaFoldDB" id="A0A843TI97"/>
<name>A0A843TI97_COLES</name>
<proteinExistence type="predicted"/>
<organism evidence="1 2">
    <name type="scientific">Colocasia esculenta</name>
    <name type="common">Wild taro</name>
    <name type="synonym">Arum esculentum</name>
    <dbReference type="NCBI Taxonomy" id="4460"/>
    <lineage>
        <taxon>Eukaryota</taxon>
        <taxon>Viridiplantae</taxon>
        <taxon>Streptophyta</taxon>
        <taxon>Embryophyta</taxon>
        <taxon>Tracheophyta</taxon>
        <taxon>Spermatophyta</taxon>
        <taxon>Magnoliopsida</taxon>
        <taxon>Liliopsida</taxon>
        <taxon>Araceae</taxon>
        <taxon>Aroideae</taxon>
        <taxon>Colocasieae</taxon>
        <taxon>Colocasia</taxon>
    </lineage>
</organism>
<dbReference type="EMBL" id="NMUH01000048">
    <property type="protein sequence ID" value="MQL69837.1"/>
    <property type="molecule type" value="Genomic_DNA"/>
</dbReference>
<comment type="caution">
    <text evidence="1">The sequence shown here is derived from an EMBL/GenBank/DDBJ whole genome shotgun (WGS) entry which is preliminary data.</text>
</comment>
<sequence>MEGQLHVCRRQGDASVDDLADGHLRHQCFEGLGLEFGHVSFVDLRLLQDFDERRSQLFAPGNGVPYGDVGWKPLHMLYDFAVSPSTELIQWWDNIFQGFYRLPELVDPPCPWLFVRLFFEQRAQAILLRGSSFFVATSGRDEDDWLGGPSVGEPTSGILLLFFFLVRWVEDKGVRPYLYFRGRLRFFSSEDDSLAQVGRVGLLAEGRGEFLSSSAALPFASIAAPIRCHRGRISR</sequence>
<dbReference type="Proteomes" id="UP000652761">
    <property type="component" value="Unassembled WGS sequence"/>
</dbReference>
<evidence type="ECO:0000313" key="1">
    <source>
        <dbReference type="EMBL" id="MQL69837.1"/>
    </source>
</evidence>
<gene>
    <name evidence="1" type="ORF">Taro_002104</name>
</gene>
<evidence type="ECO:0000313" key="2">
    <source>
        <dbReference type="Proteomes" id="UP000652761"/>
    </source>
</evidence>
<protein>
    <submittedName>
        <fullName evidence="1">Uncharacterized protein</fullName>
    </submittedName>
</protein>
<accession>A0A843TI97</accession>
<reference evidence="1" key="1">
    <citation type="submission" date="2017-07" db="EMBL/GenBank/DDBJ databases">
        <title>Taro Niue Genome Assembly and Annotation.</title>
        <authorList>
            <person name="Atibalentja N."/>
            <person name="Keating K."/>
            <person name="Fields C.J."/>
        </authorList>
    </citation>
    <scope>NUCLEOTIDE SEQUENCE</scope>
    <source>
        <strain evidence="1">Niue_2</strain>
        <tissue evidence="1">Leaf</tissue>
    </source>
</reference>
<keyword evidence="2" id="KW-1185">Reference proteome</keyword>